<feature type="domain" description="Glycoside hydrolase family 31 TIM barrel" evidence="2">
    <location>
        <begin position="622"/>
        <end position="975"/>
    </location>
</feature>
<dbReference type="CDD" id="cd14752">
    <property type="entry name" value="GH31_N"/>
    <property type="match status" value="1"/>
</dbReference>
<dbReference type="GO" id="GO:0030246">
    <property type="term" value="F:carbohydrate binding"/>
    <property type="evidence" value="ECO:0007669"/>
    <property type="project" value="InterPro"/>
</dbReference>
<gene>
    <name evidence="6" type="ORF">DFP95_102442</name>
</gene>
<organism evidence="6 7">
    <name type="scientific">Cohnella lupini</name>
    <dbReference type="NCBI Taxonomy" id="1294267"/>
    <lineage>
        <taxon>Bacteria</taxon>
        <taxon>Bacillati</taxon>
        <taxon>Bacillota</taxon>
        <taxon>Bacilli</taxon>
        <taxon>Bacillales</taxon>
        <taxon>Paenibacillaceae</taxon>
        <taxon>Cohnella</taxon>
    </lineage>
</organism>
<evidence type="ECO:0000259" key="5">
    <source>
        <dbReference type="Pfam" id="PF22681"/>
    </source>
</evidence>
<dbReference type="InterPro" id="IPR051816">
    <property type="entry name" value="Glycosyl_Hydrolase_31"/>
</dbReference>
<dbReference type="Pfam" id="PF21365">
    <property type="entry name" value="Glyco_hydro_31_3rd"/>
    <property type="match status" value="1"/>
</dbReference>
<dbReference type="Pfam" id="PF22681">
    <property type="entry name" value="Lmo2446-like_N"/>
    <property type="match status" value="1"/>
</dbReference>
<dbReference type="Pfam" id="PF01055">
    <property type="entry name" value="Glyco_hydro_31_2nd"/>
    <property type="match status" value="1"/>
</dbReference>
<dbReference type="EMBL" id="QRDY01000002">
    <property type="protein sequence ID" value="RED65020.1"/>
    <property type="molecule type" value="Genomic_DNA"/>
</dbReference>
<evidence type="ECO:0000259" key="3">
    <source>
        <dbReference type="Pfam" id="PF13802"/>
    </source>
</evidence>
<proteinExistence type="inferred from homology"/>
<dbReference type="SUPFAM" id="SSF48208">
    <property type="entry name" value="Six-hairpin glycosidases"/>
    <property type="match status" value="1"/>
</dbReference>
<dbReference type="SUPFAM" id="SSF51445">
    <property type="entry name" value="(Trans)glycosidases"/>
    <property type="match status" value="1"/>
</dbReference>
<dbReference type="OrthoDB" id="176168at2"/>
<feature type="domain" description="Lmo2446-like N-terminal" evidence="5">
    <location>
        <begin position="271"/>
        <end position="342"/>
    </location>
</feature>
<dbReference type="Pfam" id="PF13802">
    <property type="entry name" value="Gal_mutarotas_2"/>
    <property type="match status" value="1"/>
</dbReference>
<dbReference type="Gene3D" id="2.60.40.1180">
    <property type="entry name" value="Golgi alpha-mannosidase II"/>
    <property type="match status" value="2"/>
</dbReference>
<evidence type="ECO:0000259" key="2">
    <source>
        <dbReference type="Pfam" id="PF01055"/>
    </source>
</evidence>
<evidence type="ECO:0000313" key="7">
    <source>
        <dbReference type="Proteomes" id="UP000256869"/>
    </source>
</evidence>
<evidence type="ECO:0000256" key="1">
    <source>
        <dbReference type="ARBA" id="ARBA00007806"/>
    </source>
</evidence>
<accession>A0A3D9ITD0</accession>
<comment type="caution">
    <text evidence="6">The sequence shown here is derived from an EMBL/GenBank/DDBJ whole genome shotgun (WGS) entry which is preliminary data.</text>
</comment>
<dbReference type="InterPro" id="IPR025887">
    <property type="entry name" value="Glyco_hydro_31_N_dom"/>
</dbReference>
<keyword evidence="6" id="KW-0378">Hydrolase</keyword>
<evidence type="ECO:0000313" key="6">
    <source>
        <dbReference type="EMBL" id="RED65020.1"/>
    </source>
</evidence>
<dbReference type="PANTHER" id="PTHR43863:SF2">
    <property type="entry name" value="MALTASE-GLUCOAMYLASE"/>
    <property type="match status" value="1"/>
</dbReference>
<dbReference type="InterPro" id="IPR013783">
    <property type="entry name" value="Ig-like_fold"/>
</dbReference>
<dbReference type="Gene3D" id="2.60.40.1760">
    <property type="entry name" value="glycosyl hydrolase (family 31)"/>
    <property type="match status" value="1"/>
</dbReference>
<dbReference type="InterPro" id="IPR017853">
    <property type="entry name" value="GH"/>
</dbReference>
<dbReference type="SUPFAM" id="SSF74650">
    <property type="entry name" value="Galactose mutarotase-like"/>
    <property type="match status" value="1"/>
</dbReference>
<dbReference type="PANTHER" id="PTHR43863">
    <property type="entry name" value="HYDROLASE, PUTATIVE (AFU_ORTHOLOGUE AFUA_1G03140)-RELATED"/>
    <property type="match status" value="1"/>
</dbReference>
<dbReference type="InterPro" id="IPR048395">
    <property type="entry name" value="Glyco_hydro_31_C"/>
</dbReference>
<feature type="domain" description="Glycoside hydrolase family 31 N-terminal" evidence="3">
    <location>
        <begin position="504"/>
        <end position="569"/>
    </location>
</feature>
<dbReference type="InterPro" id="IPR013780">
    <property type="entry name" value="Glyco_hydro_b"/>
</dbReference>
<dbReference type="Gene3D" id="2.60.40.10">
    <property type="entry name" value="Immunoglobulins"/>
    <property type="match status" value="1"/>
</dbReference>
<dbReference type="GO" id="GO:0016757">
    <property type="term" value="F:glycosyltransferase activity"/>
    <property type="evidence" value="ECO:0007669"/>
    <property type="project" value="UniProtKB-ARBA"/>
</dbReference>
<dbReference type="RefSeq" id="WP_115991752.1">
    <property type="nucleotide sequence ID" value="NZ_QRDY01000002.1"/>
</dbReference>
<dbReference type="GO" id="GO:0004553">
    <property type="term" value="F:hydrolase activity, hydrolyzing O-glycosyl compounds"/>
    <property type="evidence" value="ECO:0007669"/>
    <property type="project" value="InterPro"/>
</dbReference>
<evidence type="ECO:0000259" key="4">
    <source>
        <dbReference type="Pfam" id="PF21365"/>
    </source>
</evidence>
<name>A0A3D9ITD0_9BACL</name>
<dbReference type="AlphaFoldDB" id="A0A3D9ITD0"/>
<dbReference type="Proteomes" id="UP000256869">
    <property type="component" value="Unassembled WGS sequence"/>
</dbReference>
<reference evidence="6 7" key="1">
    <citation type="submission" date="2018-07" db="EMBL/GenBank/DDBJ databases">
        <title>Genomic Encyclopedia of Type Strains, Phase III (KMG-III): the genomes of soil and plant-associated and newly described type strains.</title>
        <authorList>
            <person name="Whitman W."/>
        </authorList>
    </citation>
    <scope>NUCLEOTIDE SEQUENCE [LARGE SCALE GENOMIC DNA]</scope>
    <source>
        <strain evidence="6 7">CECT 8236</strain>
    </source>
</reference>
<protein>
    <submittedName>
        <fullName evidence="6">Alpha-glucosidase (Family GH31 glycosyl hydrolase)</fullName>
    </submittedName>
</protein>
<comment type="similarity">
    <text evidence="1">Belongs to the glycosyl hydrolase 31 family.</text>
</comment>
<dbReference type="GO" id="GO:0005975">
    <property type="term" value="P:carbohydrate metabolic process"/>
    <property type="evidence" value="ECO:0007669"/>
    <property type="project" value="InterPro"/>
</dbReference>
<feature type="domain" description="Glycosyl hydrolase family 31 C-terminal" evidence="4">
    <location>
        <begin position="984"/>
        <end position="1070"/>
    </location>
</feature>
<dbReference type="InterPro" id="IPR011013">
    <property type="entry name" value="Gal_mutarotase_sf_dom"/>
</dbReference>
<keyword evidence="7" id="KW-1185">Reference proteome</keyword>
<dbReference type="CDD" id="cd06597">
    <property type="entry name" value="GH31_transferase_CtsY"/>
    <property type="match status" value="1"/>
</dbReference>
<dbReference type="Gene3D" id="3.20.20.80">
    <property type="entry name" value="Glycosidases"/>
    <property type="match status" value="1"/>
</dbReference>
<dbReference type="InterPro" id="IPR055242">
    <property type="entry name" value="Lmo2446-like_N"/>
</dbReference>
<dbReference type="SUPFAM" id="SSF51011">
    <property type="entry name" value="Glycosyl hydrolase domain"/>
    <property type="match status" value="1"/>
</dbReference>
<dbReference type="InterPro" id="IPR008928">
    <property type="entry name" value="6-hairpin_glycosidase_sf"/>
</dbReference>
<sequence length="1199" mass="134901">MNSTRQLAQDSIRDTAILLFGRLKRGRVRDSQPWLDRAARGFAVDGYDARQGSYWLWILGEFANRGGDRSILTDNSGLIEECVGKIERAWNEPDSHWLWEEGPGVFFSNLALHYAALRSINNVYRSENAQMLCKLIREKTFASFMRGKHFVSREGSDEVGEDIFAAAVPFGLVSAGDLAMLEAIDRLKEENVRAETAALLSGYYSEIGSLARARTLRDRAIATWDEEKRQGQADSSAFLEWASGQLEMKSPGFVMEETESDERVERGIRFIHDPTGGESPYRFANNERYPRLVTVGDPVAFRTYSSPFQPGASVALEYVIGRAAPILIPMEAMQTDEGERYWEASIEPILQLEHVRYRFAARDSGEHETTSDWFGFDVFRWENIKRVKEVGGSKEGELTVRFEALSAGGGLIDPVLKLAVHDSGAIGFGLTMTHSENDEGYSDNASRTEAVSGEFRVGHASFRVTDGKMESGLLNDSGERVGRGFGTADIPFLQFLANQDGTISKLRLNFELSADERLYGMGERFARMEFRGCELDNYVFNQYKDQGYRTYMPVPVVYSSDGYGLFLQSCLYSVFRFGSTTIPELMQIEADVHPMHQKMDFSLFAGKPMELVGTFAALSGKPKLPPKWAFGPWMSSNNWDSEKEVDAQLDQTSKHAIPSTVMVLEQWSDESSFYIFNDAGYEGKSGESRFTYDDFTFPAWGRWPDPKQLVERIHDRNIRVLLWQAPVMKFMDGIAHEQRDKDEAFMVDKGYGVRKGDGSLYRIPNYEWFRGSLVPDFTNPEASEWWLGKRRYLLEDMNIDGFKTDGGECIYGSDLIFHDGRTGAEMRNEYPNVYVGAFQQYADRYVRGGAITFSRAGYTGAQSAPLHWAGDEKSTFEAFRATIIAGLSCGMSGIPFWGWDLGGFSGDIPTAELFVRSAAMAAFCPVMQYHAESKGQFNMDRTPWNIAERTGEPSVLTIYKRFADMRMNMLPYIYEQARISSETGFPMMRAMLLAYPDAARCRDLTMQYLFGECMLVAPVTEEGTTRVRVYFPEGQWLSLFEPETMEGGEWREVAAELSHIPVYLKENSVIPLNLGANGELADDVGNRTDRYERLCLMIFLTSELHYRFVDDLGYDVAISAAKHEDRIESDVEAKGNGPITLLFRGLSRDASSATWNGKALDRVDGIGELAAGRWLRRKGDEVVIVVPASSGKLAIGFGL</sequence>
<dbReference type="InterPro" id="IPR000322">
    <property type="entry name" value="Glyco_hydro_31_TIM"/>
</dbReference>